<feature type="transmembrane region" description="Helical" evidence="1">
    <location>
        <begin position="276"/>
        <end position="294"/>
    </location>
</feature>
<dbReference type="InterPro" id="IPR036927">
    <property type="entry name" value="Cyt_c_oxase-like_su1_sf"/>
</dbReference>
<protein>
    <recommendedName>
        <fullName evidence="4">NnrS protein</fullName>
    </recommendedName>
</protein>
<dbReference type="Proteomes" id="UP000198670">
    <property type="component" value="Unassembled WGS sequence"/>
</dbReference>
<keyword evidence="1" id="KW-0812">Transmembrane</keyword>
<dbReference type="EMBL" id="FOQO01000007">
    <property type="protein sequence ID" value="SFJ04612.1"/>
    <property type="molecule type" value="Genomic_DNA"/>
</dbReference>
<dbReference type="STRING" id="1477437.SAMN05444682_107107"/>
<keyword evidence="1" id="KW-0472">Membrane</keyword>
<feature type="transmembrane region" description="Helical" evidence="1">
    <location>
        <begin position="214"/>
        <end position="234"/>
    </location>
</feature>
<feature type="transmembrane region" description="Helical" evidence="1">
    <location>
        <begin position="80"/>
        <end position="99"/>
    </location>
</feature>
<feature type="transmembrane region" description="Helical" evidence="1">
    <location>
        <begin position="240"/>
        <end position="264"/>
    </location>
</feature>
<evidence type="ECO:0000313" key="2">
    <source>
        <dbReference type="EMBL" id="SFJ04612.1"/>
    </source>
</evidence>
<dbReference type="AlphaFoldDB" id="A0A1I3N5Z6"/>
<gene>
    <name evidence="2" type="ORF">SAMN05444682_107107</name>
</gene>
<feature type="transmembrane region" description="Helical" evidence="1">
    <location>
        <begin position="314"/>
        <end position="333"/>
    </location>
</feature>
<keyword evidence="3" id="KW-1185">Reference proteome</keyword>
<keyword evidence="1" id="KW-1133">Transmembrane helix</keyword>
<dbReference type="Gene3D" id="1.20.210.10">
    <property type="entry name" value="Cytochrome c oxidase-like, subunit I domain"/>
    <property type="match status" value="1"/>
</dbReference>
<feature type="transmembrane region" description="Helical" evidence="1">
    <location>
        <begin position="345"/>
        <end position="366"/>
    </location>
</feature>
<organism evidence="2 3">
    <name type="scientific">Parapedobacter indicus</name>
    <dbReference type="NCBI Taxonomy" id="1477437"/>
    <lineage>
        <taxon>Bacteria</taxon>
        <taxon>Pseudomonadati</taxon>
        <taxon>Bacteroidota</taxon>
        <taxon>Sphingobacteriia</taxon>
        <taxon>Sphingobacteriales</taxon>
        <taxon>Sphingobacteriaceae</taxon>
        <taxon>Parapedobacter</taxon>
    </lineage>
</organism>
<feature type="transmembrane region" description="Helical" evidence="1">
    <location>
        <begin position="7"/>
        <end position="28"/>
    </location>
</feature>
<feature type="transmembrane region" description="Helical" evidence="1">
    <location>
        <begin position="105"/>
        <end position="126"/>
    </location>
</feature>
<sequence>MKITVRHWLIFGIFNLLLVAVLGLLMRIKFLIPLPAINQQYVLHAHSHFAFSGWVSHTLMVLIAAALSDIKNDRTLPRRYQVLIFTNLLTAYGMLVSFFLQGYALYSICAATATVLISYLFAGICWRDMAHRADRNAATWQWLRAALIFLVFSSVGTFYLAYLMASHNTDPRLQLASIYFFLHFQYNGWFTFACFGLAHHWLRLQRISLKHASLVFWTFALSCIPLYFLSVLWWDIPGWLYTLVVSAVMLQTTAWATWLYTVFAKRRLYKHRLSTISRWLLIGIVLAVSIKILLQGLSAFPSLSQLTYGFRPIVIGYLHLVLLVIITLFLITYGYMQKILYTNRIAVIATGILVAGIMLNELLLLLQGALGLINISVAYLPMGLAIAAASIVLGLGGLLWSQKVVAYKGQFS</sequence>
<name>A0A1I3N5Z6_9SPHI</name>
<dbReference type="OrthoDB" id="2827525at2"/>
<evidence type="ECO:0000313" key="3">
    <source>
        <dbReference type="Proteomes" id="UP000198670"/>
    </source>
</evidence>
<feature type="transmembrane region" description="Helical" evidence="1">
    <location>
        <begin position="146"/>
        <end position="165"/>
    </location>
</feature>
<evidence type="ECO:0008006" key="4">
    <source>
        <dbReference type="Google" id="ProtNLM"/>
    </source>
</evidence>
<feature type="transmembrane region" description="Helical" evidence="1">
    <location>
        <begin position="378"/>
        <end position="400"/>
    </location>
</feature>
<feature type="transmembrane region" description="Helical" evidence="1">
    <location>
        <begin position="177"/>
        <end position="202"/>
    </location>
</feature>
<evidence type="ECO:0000256" key="1">
    <source>
        <dbReference type="SAM" id="Phobius"/>
    </source>
</evidence>
<dbReference type="RefSeq" id="WP_090628091.1">
    <property type="nucleotide sequence ID" value="NZ_FOQO01000007.1"/>
</dbReference>
<reference evidence="2 3" key="1">
    <citation type="submission" date="2016-10" db="EMBL/GenBank/DDBJ databases">
        <authorList>
            <person name="de Groot N.N."/>
        </authorList>
    </citation>
    <scope>NUCLEOTIDE SEQUENCE [LARGE SCALE GENOMIC DNA]</scope>
    <source>
        <strain evidence="2 3">RK1</strain>
    </source>
</reference>
<feature type="transmembrane region" description="Helical" evidence="1">
    <location>
        <begin position="48"/>
        <end position="68"/>
    </location>
</feature>
<accession>A0A1I3N5Z6</accession>
<proteinExistence type="predicted"/>